<name>A0A558BFT5_9PSEU</name>
<dbReference type="GO" id="GO:0010333">
    <property type="term" value="F:terpene synthase activity"/>
    <property type="evidence" value="ECO:0007669"/>
    <property type="project" value="InterPro"/>
</dbReference>
<dbReference type="UniPathway" id="UPA00337"/>
<dbReference type="SUPFAM" id="SSF48239">
    <property type="entry name" value="Terpenoid cyclases/Protein prenyltransferases"/>
    <property type="match status" value="1"/>
</dbReference>
<keyword evidence="3" id="KW-1185">Reference proteome</keyword>
<feature type="domain" description="Squalene cyclase C-terminal" evidence="1">
    <location>
        <begin position="322"/>
        <end position="416"/>
    </location>
</feature>
<organism evidence="2 3">
    <name type="scientific">Amycolatopsis rhizosphaerae</name>
    <dbReference type="NCBI Taxonomy" id="2053003"/>
    <lineage>
        <taxon>Bacteria</taxon>
        <taxon>Bacillati</taxon>
        <taxon>Actinomycetota</taxon>
        <taxon>Actinomycetes</taxon>
        <taxon>Pseudonocardiales</taxon>
        <taxon>Pseudonocardiaceae</taxon>
        <taxon>Amycolatopsis</taxon>
    </lineage>
</organism>
<dbReference type="Gene3D" id="1.50.10.20">
    <property type="match status" value="1"/>
</dbReference>
<dbReference type="GO" id="GO:0000287">
    <property type="term" value="F:magnesium ion binding"/>
    <property type="evidence" value="ECO:0007669"/>
    <property type="project" value="TreeGrafter"/>
</dbReference>
<dbReference type="Proteomes" id="UP000320011">
    <property type="component" value="Unassembled WGS sequence"/>
</dbReference>
<dbReference type="InterPro" id="IPR032696">
    <property type="entry name" value="SQ_cyclase_C"/>
</dbReference>
<dbReference type="EMBL" id="VJWX01000330">
    <property type="protein sequence ID" value="TVT35372.1"/>
    <property type="molecule type" value="Genomic_DNA"/>
</dbReference>
<sequence>MSADPYGDFSPSLYETARIVALAPTLAGHGGRIRYLLDEQHGDGSWGAPYDYALLPTLSATEALLSESRRTPAPAVAAAARDGLRALFLRLAPGRAVTLPDTVAVEILVPHLVAEINAHLAALEDNPLPGLEISPAGARLPCPPGTYPELLGHLRDTVARGQVLPEKLWHSLEVVGPAARRAPFASPGEFGLGCSPAATAAWFGAVPAPRQAGVRYLEVLQARHGGPVPVAAPLDIFERAWVLATFTDVGLPVSVPAGLVDGLRAACGSSGVAGGAGLPPDADDTSTALHALANLGAPQPIDPLWEFQADDHFSTYPEERTPSVSTNAHVLQAFIAHPERTARIERAMVRLVSWLCGQQQEDGSWTDKWHASPYYATVCCVVALAGCGEPTPAIRKALRWVLDNQREDGSWGYWESTPEETAYAVQILLRGSAGRPDPAVERAAARGCAHLLGGDLARTPPLWHDKDLYTPARIVRAETIAALHLARTNPRVAALTGRWETGQPERTA</sequence>
<reference evidence="2 3" key="1">
    <citation type="submission" date="2019-07" db="EMBL/GenBank/DDBJ databases">
        <authorList>
            <person name="Duangmal K."/>
            <person name="Teo W.F.A."/>
        </authorList>
    </citation>
    <scope>NUCLEOTIDE SEQUENCE [LARGE SCALE GENOMIC DNA]</scope>
    <source>
        <strain evidence="2 3">TBRC 6029</strain>
    </source>
</reference>
<comment type="caution">
    <text evidence="2">The sequence shown here is derived from an EMBL/GenBank/DDBJ whole genome shotgun (WGS) entry which is preliminary data.</text>
</comment>
<dbReference type="PANTHER" id="PTHR31739">
    <property type="entry name" value="ENT-COPALYL DIPHOSPHATE SYNTHASE, CHLOROPLASTIC"/>
    <property type="match status" value="1"/>
</dbReference>
<protein>
    <recommendedName>
        <fullName evidence="1">Squalene cyclase C-terminal domain-containing protein</fullName>
    </recommendedName>
</protein>
<reference evidence="2 3" key="2">
    <citation type="submission" date="2019-08" db="EMBL/GenBank/DDBJ databases">
        <title>Amycolatopsis acidicola sp. nov., isolated from peat swamp forest soil.</title>
        <authorList>
            <person name="Srisuk N."/>
        </authorList>
    </citation>
    <scope>NUCLEOTIDE SEQUENCE [LARGE SCALE GENOMIC DNA]</scope>
    <source>
        <strain evidence="2 3">TBRC 6029</strain>
    </source>
</reference>
<dbReference type="PANTHER" id="PTHR31739:SF25">
    <property type="entry name" value="(E,E)-GERANYLLINALOOL SYNTHASE"/>
    <property type="match status" value="1"/>
</dbReference>
<evidence type="ECO:0000259" key="1">
    <source>
        <dbReference type="Pfam" id="PF13243"/>
    </source>
</evidence>
<dbReference type="GO" id="GO:0016102">
    <property type="term" value="P:diterpenoid biosynthetic process"/>
    <property type="evidence" value="ECO:0007669"/>
    <property type="project" value="TreeGrafter"/>
</dbReference>
<proteinExistence type="predicted"/>
<dbReference type="OrthoDB" id="9758578at2"/>
<dbReference type="AlphaFoldDB" id="A0A558BFT5"/>
<dbReference type="Gene3D" id="1.50.10.160">
    <property type="match status" value="1"/>
</dbReference>
<evidence type="ECO:0000313" key="2">
    <source>
        <dbReference type="EMBL" id="TVT35372.1"/>
    </source>
</evidence>
<dbReference type="Pfam" id="PF13243">
    <property type="entry name" value="SQHop_cyclase_C"/>
    <property type="match status" value="1"/>
</dbReference>
<dbReference type="InterPro" id="IPR050148">
    <property type="entry name" value="Terpene_synthase-like"/>
</dbReference>
<accession>A0A558BFT5</accession>
<dbReference type="InterPro" id="IPR008930">
    <property type="entry name" value="Terpenoid_cyclase/PrenylTrfase"/>
</dbReference>
<evidence type="ECO:0000313" key="3">
    <source>
        <dbReference type="Proteomes" id="UP000320011"/>
    </source>
</evidence>
<gene>
    <name evidence="2" type="ORF">FNH05_26180</name>
</gene>